<dbReference type="Proteomes" id="UP000218387">
    <property type="component" value="Chromosome"/>
</dbReference>
<feature type="domain" description="EAL" evidence="3">
    <location>
        <begin position="490"/>
        <end position="744"/>
    </location>
</feature>
<dbReference type="GO" id="GO:0071111">
    <property type="term" value="F:cyclic-guanylate-specific phosphodiesterase activity"/>
    <property type="evidence" value="ECO:0007669"/>
    <property type="project" value="InterPro"/>
</dbReference>
<dbReference type="Gene3D" id="3.20.20.450">
    <property type="entry name" value="EAL domain"/>
    <property type="match status" value="1"/>
</dbReference>
<dbReference type="SMART" id="SM00052">
    <property type="entry name" value="EAL"/>
    <property type="match status" value="1"/>
</dbReference>
<dbReference type="InterPro" id="IPR050706">
    <property type="entry name" value="Cyclic-di-GMP_PDE-like"/>
</dbReference>
<feature type="transmembrane region" description="Helical" evidence="1">
    <location>
        <begin position="282"/>
        <end position="304"/>
    </location>
</feature>
<dbReference type="PROSITE" id="PS50887">
    <property type="entry name" value="GGDEF"/>
    <property type="match status" value="1"/>
</dbReference>
<reference evidence="5 6" key="1">
    <citation type="submission" date="2018-05" db="EMBL/GenBank/DDBJ databases">
        <title>Genome comparison of Eubacterium sp.</title>
        <authorList>
            <person name="Feng Y."/>
            <person name="Sanchez-Andrea I."/>
            <person name="Stams A.J.M."/>
            <person name="De Vos W.M."/>
        </authorList>
    </citation>
    <scope>NUCLEOTIDE SEQUENCE [LARGE SCALE GENOMIC DNA]</scope>
    <source>
        <strain evidence="5 6">YI</strain>
    </source>
</reference>
<dbReference type="NCBIfam" id="TIGR00254">
    <property type="entry name" value="GGDEF"/>
    <property type="match status" value="1"/>
</dbReference>
<evidence type="ECO:0000256" key="2">
    <source>
        <dbReference type="SAM" id="SignalP"/>
    </source>
</evidence>
<dbReference type="PROSITE" id="PS00430">
    <property type="entry name" value="TONB_DEPENDENT_REC_1"/>
    <property type="match status" value="1"/>
</dbReference>
<dbReference type="EMBL" id="CP029487">
    <property type="protein sequence ID" value="QCT71694.1"/>
    <property type="molecule type" value="Genomic_DNA"/>
</dbReference>
<keyword evidence="1" id="KW-1133">Transmembrane helix</keyword>
<dbReference type="InterPro" id="IPR029787">
    <property type="entry name" value="Nucleotide_cyclase"/>
</dbReference>
<dbReference type="AlphaFoldDB" id="A0A4P9C8G0"/>
<proteinExistence type="predicted"/>
<organism evidence="5 6">
    <name type="scientific">Eubacterium maltosivorans</name>
    <dbReference type="NCBI Taxonomy" id="2041044"/>
    <lineage>
        <taxon>Bacteria</taxon>
        <taxon>Bacillati</taxon>
        <taxon>Bacillota</taxon>
        <taxon>Clostridia</taxon>
        <taxon>Eubacteriales</taxon>
        <taxon>Eubacteriaceae</taxon>
        <taxon>Eubacterium</taxon>
    </lineage>
</organism>
<name>A0A4P9C8G0_EUBML</name>
<dbReference type="RefSeq" id="WP_096918667.1">
    <property type="nucleotide sequence ID" value="NZ_CP029487.1"/>
</dbReference>
<dbReference type="InterPro" id="IPR035919">
    <property type="entry name" value="EAL_sf"/>
</dbReference>
<dbReference type="SUPFAM" id="SSF141868">
    <property type="entry name" value="EAL domain-like"/>
    <property type="match status" value="1"/>
</dbReference>
<dbReference type="InterPro" id="IPR010916">
    <property type="entry name" value="TonB_box_CS"/>
</dbReference>
<dbReference type="Pfam" id="PF00990">
    <property type="entry name" value="GGDEF"/>
    <property type="match status" value="1"/>
</dbReference>
<evidence type="ECO:0000313" key="5">
    <source>
        <dbReference type="EMBL" id="QCT71694.1"/>
    </source>
</evidence>
<keyword evidence="6" id="KW-1185">Reference proteome</keyword>
<dbReference type="InterPro" id="IPR043128">
    <property type="entry name" value="Rev_trsase/Diguanyl_cyclase"/>
</dbReference>
<evidence type="ECO:0000259" key="3">
    <source>
        <dbReference type="PROSITE" id="PS50883"/>
    </source>
</evidence>
<dbReference type="Pfam" id="PF00563">
    <property type="entry name" value="EAL"/>
    <property type="match status" value="1"/>
</dbReference>
<feature type="domain" description="GGDEF" evidence="4">
    <location>
        <begin position="347"/>
        <end position="481"/>
    </location>
</feature>
<dbReference type="InterPro" id="IPR000160">
    <property type="entry name" value="GGDEF_dom"/>
</dbReference>
<accession>A0A4P9C8G0</accession>
<dbReference type="CDD" id="cd01949">
    <property type="entry name" value="GGDEF"/>
    <property type="match status" value="1"/>
</dbReference>
<keyword evidence="1" id="KW-0472">Membrane</keyword>
<evidence type="ECO:0000313" key="6">
    <source>
        <dbReference type="Proteomes" id="UP000218387"/>
    </source>
</evidence>
<dbReference type="SUPFAM" id="SSF55073">
    <property type="entry name" value="Nucleotide cyclase"/>
    <property type="match status" value="1"/>
</dbReference>
<evidence type="ECO:0000256" key="1">
    <source>
        <dbReference type="SAM" id="Phobius"/>
    </source>
</evidence>
<dbReference type="KEGG" id="emt:CPZ25_010270"/>
<dbReference type="PROSITE" id="PS50883">
    <property type="entry name" value="EAL"/>
    <property type="match status" value="1"/>
</dbReference>
<feature type="signal peptide" evidence="2">
    <location>
        <begin position="1"/>
        <end position="21"/>
    </location>
</feature>
<sequence length="744" mass="82736">MKRRHLSVLLAAAVLSLALLAASMLLYIDHVNSSLWKQSAASILELTSQGSNALDTFIQKDYDTLQVFASEMSERPSDDQVWIQSNLASFESPLKDSYFCIDLTANRVYHNGGTADLSAEAAGQLAGMKDQGVLEPYNSAQSGVRSLGVYKRFTFGDGHSGLVLKQHRLEDVTDRFALSFYNGSGFSYVVKNDGEVLIRSSNKNSNRTFKNLYDIIDLSGKNSELALTSFKEAMTDGQSGAAVFSYNKAQNLFCYVPISSVEGWYLVSIIPNSVILDQASNIINWTLLLCGLITVLILAIILIYNRSSREHRREVRQIAYYDSLTGLPNFEKFKLDGGSQVAADPGARWSVLYIDLTGFKLVNDVMGFQFGDEVLRYLASVLTREKAEADIVCRFSADNFLMLHAYKERAEVGALCQRIIRGMNGQTIGGKQDVPLSVHIGIFCLEDDPAASDISLMVDRAHMAQKSIKNGRSNQYCQYDSGMRSEMLRRSEIEAVMEKALADGEFTFYIQPKYDVDGSRVVGAEALARWIQPGGKMVSPGEFIPVFEQNQFILQLDEYIFTRVCERLRNRLEQGLPVVTISVNVSRVHVRQEDFVSTYQAIKDRCQIPDGLIELELTESIFLENLDRIGSIIRELRAAGFGCSIDDFGSGYSSLNALKGMPVNVIKLDREFLLNEGDTGKGAVIVRSIIQMAKKLDIETVAEGVETPEQLAFLKDAGCDMIQGFIFSRPLPEPDFARLLEEDA</sequence>
<evidence type="ECO:0000259" key="4">
    <source>
        <dbReference type="PROSITE" id="PS50887"/>
    </source>
</evidence>
<dbReference type="Gene3D" id="3.30.450.20">
    <property type="entry name" value="PAS domain"/>
    <property type="match status" value="1"/>
</dbReference>
<keyword evidence="1" id="KW-0812">Transmembrane</keyword>
<dbReference type="PANTHER" id="PTHR33121:SF70">
    <property type="entry name" value="SIGNALING PROTEIN YKOW"/>
    <property type="match status" value="1"/>
</dbReference>
<dbReference type="Gene3D" id="3.30.70.270">
    <property type="match status" value="1"/>
</dbReference>
<feature type="chain" id="PRO_5020805922" evidence="2">
    <location>
        <begin position="22"/>
        <end position="744"/>
    </location>
</feature>
<protein>
    <submittedName>
        <fullName evidence="5">Bifunctional diguanylate cyclase/phosphodiesterase</fullName>
    </submittedName>
</protein>
<gene>
    <name evidence="5" type="ORF">CPZ25_010270</name>
</gene>
<dbReference type="CDD" id="cd01948">
    <property type="entry name" value="EAL"/>
    <property type="match status" value="1"/>
</dbReference>
<dbReference type="SMART" id="SM00267">
    <property type="entry name" value="GGDEF"/>
    <property type="match status" value="1"/>
</dbReference>
<dbReference type="PANTHER" id="PTHR33121">
    <property type="entry name" value="CYCLIC DI-GMP PHOSPHODIESTERASE PDEF"/>
    <property type="match status" value="1"/>
</dbReference>
<dbReference type="InterPro" id="IPR001633">
    <property type="entry name" value="EAL_dom"/>
</dbReference>
<keyword evidence="2" id="KW-0732">Signal</keyword>